<sequence length="213" mass="23198">MTIKTHRSAGIVLDPIQFAEELTTLKKRPTSQGHALLCQLPDAVVQLLESPLVPHGVGMGIAATQNGMPCAVIHVQAASTQAMYIVPLVDKVSRDWFIEAVESRHGVTLAVSVTETQQLALLNSARLVDDINSEQWRDAKQQVMRARYELEAEARGLDFYKLLLEVEAAPRSVIQGFVVETLHVVVCMPDPQYVPPGRADLSATDGATPSVAH</sequence>
<reference evidence="1" key="1">
    <citation type="submission" date="2010-04" db="EMBL/GenBank/DDBJ databases">
        <title>Complete sequence of Thiomonas intermedia K12.</title>
        <authorList>
            <consortium name="US DOE Joint Genome Institute"/>
            <person name="Lucas S."/>
            <person name="Copeland A."/>
            <person name="Lapidus A."/>
            <person name="Cheng J.-F."/>
            <person name="Bruce D."/>
            <person name="Goodwin L."/>
            <person name="Pitluck S."/>
            <person name="Davenport K."/>
            <person name="Detter J.C."/>
            <person name="Han C."/>
            <person name="Tapia R."/>
            <person name="Land M."/>
            <person name="Hauser L."/>
            <person name="Kyrpides N."/>
            <person name="Ovchinnikova G."/>
            <person name="Kerfeld C.A."/>
            <person name="Cannon G.C."/>
            <person name="Heinhorst S."/>
            <person name="Woyke T."/>
        </authorList>
    </citation>
    <scope>NUCLEOTIDE SEQUENCE [LARGE SCALE GENOMIC DNA]</scope>
    <source>
        <strain evidence="1">K12</strain>
    </source>
</reference>
<gene>
    <name evidence="1" type="ordered locus">Tint_1919</name>
</gene>
<dbReference type="BioCyc" id="TINT75379:TINT_RS09615-MONOMER"/>
<dbReference type="KEGG" id="tin:Tint_1919"/>
<organism evidence="1">
    <name type="scientific">Thiomonas intermedia (strain K12)</name>
    <name type="common">Thiobacillus intermedius</name>
    <dbReference type="NCBI Taxonomy" id="75379"/>
    <lineage>
        <taxon>Bacteria</taxon>
        <taxon>Pseudomonadati</taxon>
        <taxon>Pseudomonadota</taxon>
        <taxon>Betaproteobacteria</taxon>
        <taxon>Burkholderiales</taxon>
        <taxon>Thiomonas</taxon>
    </lineage>
</organism>
<name>D5X2D7_THIK1</name>
<proteinExistence type="predicted"/>
<dbReference type="AlphaFoldDB" id="D5X2D7"/>
<dbReference type="EMBL" id="CP002021">
    <property type="protein sequence ID" value="ADG31283.1"/>
    <property type="molecule type" value="Genomic_DNA"/>
</dbReference>
<dbReference type="HOGENOM" id="CLU_1277128_0_0_4"/>
<dbReference type="STRING" id="75379.Tint_1919"/>
<protein>
    <submittedName>
        <fullName evidence="1">Uncharacterized protein</fullName>
    </submittedName>
</protein>
<accession>D5X2D7</accession>
<evidence type="ECO:0000313" key="1">
    <source>
        <dbReference type="EMBL" id="ADG31283.1"/>
    </source>
</evidence>